<feature type="region of interest" description="Disordered" evidence="10">
    <location>
        <begin position="115"/>
        <end position="147"/>
    </location>
</feature>
<evidence type="ECO:0000256" key="7">
    <source>
        <dbReference type="ARBA" id="ARBA00023136"/>
    </source>
</evidence>
<comment type="subcellular location">
    <subcellularLocation>
        <location evidence="1">Endomembrane system</location>
    </subcellularLocation>
</comment>
<reference evidence="12" key="1">
    <citation type="submission" date="2023-10" db="EMBL/GenBank/DDBJ databases">
        <authorList>
            <person name="Chen Y."/>
            <person name="Shah S."/>
            <person name="Dougan E. K."/>
            <person name="Thang M."/>
            <person name="Chan C."/>
        </authorList>
    </citation>
    <scope>NUCLEOTIDE SEQUENCE [LARGE SCALE GENOMIC DNA]</scope>
</reference>
<evidence type="ECO:0008006" key="14">
    <source>
        <dbReference type="Google" id="ProtNLM"/>
    </source>
</evidence>
<dbReference type="Proteomes" id="UP001189429">
    <property type="component" value="Unassembled WGS sequence"/>
</dbReference>
<keyword evidence="3" id="KW-0813">Transport</keyword>
<comment type="caution">
    <text evidence="12">The sequence shown here is derived from an EMBL/GenBank/DDBJ whole genome shotgun (WGS) entry which is preliminary data.</text>
</comment>
<proteinExistence type="inferred from homology"/>
<evidence type="ECO:0000256" key="5">
    <source>
        <dbReference type="ARBA" id="ARBA00022989"/>
    </source>
</evidence>
<evidence type="ECO:0000256" key="3">
    <source>
        <dbReference type="ARBA" id="ARBA00022448"/>
    </source>
</evidence>
<evidence type="ECO:0000256" key="6">
    <source>
        <dbReference type="ARBA" id="ARBA00023065"/>
    </source>
</evidence>
<keyword evidence="4 11" id="KW-0812">Transmembrane</keyword>
<protein>
    <recommendedName>
        <fullName evidence="14">Transmembrane 9 superfamily member</fullName>
    </recommendedName>
</protein>
<evidence type="ECO:0000256" key="8">
    <source>
        <dbReference type="ARBA" id="ARBA00023286"/>
    </source>
</evidence>
<keyword evidence="9" id="KW-0407">Ion channel</keyword>
<name>A0ABN9QLF1_9DINO</name>
<keyword evidence="6" id="KW-0406">Ion transport</keyword>
<feature type="transmembrane region" description="Helical" evidence="11">
    <location>
        <begin position="292"/>
        <end position="318"/>
    </location>
</feature>
<gene>
    <name evidence="12" type="ORF">PCOR1329_LOCUS11383</name>
</gene>
<dbReference type="EMBL" id="CAUYUJ010003288">
    <property type="protein sequence ID" value="CAK0804656.1"/>
    <property type="molecule type" value="Genomic_DNA"/>
</dbReference>
<evidence type="ECO:0000256" key="2">
    <source>
        <dbReference type="ARBA" id="ARBA00009848"/>
    </source>
</evidence>
<feature type="region of interest" description="Disordered" evidence="10">
    <location>
        <begin position="1"/>
        <end position="28"/>
    </location>
</feature>
<evidence type="ECO:0000313" key="12">
    <source>
        <dbReference type="EMBL" id="CAK0804656.1"/>
    </source>
</evidence>
<feature type="compositionally biased region" description="Basic and acidic residues" evidence="10">
    <location>
        <begin position="17"/>
        <end position="28"/>
    </location>
</feature>
<accession>A0ABN9QLF1</accession>
<evidence type="ECO:0000256" key="10">
    <source>
        <dbReference type="SAM" id="MobiDB-lite"/>
    </source>
</evidence>
<keyword evidence="13" id="KW-1185">Reference proteome</keyword>
<dbReference type="Pfam" id="PF00864">
    <property type="entry name" value="P2X_receptor"/>
    <property type="match status" value="1"/>
</dbReference>
<dbReference type="InterPro" id="IPR059116">
    <property type="entry name" value="P2X_receptor"/>
</dbReference>
<evidence type="ECO:0000256" key="4">
    <source>
        <dbReference type="ARBA" id="ARBA00022692"/>
    </source>
</evidence>
<comment type="similarity">
    <text evidence="2">Belongs to the P2X receptor family.</text>
</comment>
<keyword evidence="5 11" id="KW-1133">Transmembrane helix</keyword>
<evidence type="ECO:0000256" key="1">
    <source>
        <dbReference type="ARBA" id="ARBA00004308"/>
    </source>
</evidence>
<sequence length="352" mass="39473">MGHSTACSDFIGSNGEKQSENSKPRPVKDVFVADVERFDILLDHSAHSQSTTYTGDGTKAYDFEMLGIWEVCEDNSKSESENCTDVPILCVHENCPPGSALPPRDPDAPALIAARARTRASPTSEDSHEDTPYKKKGSYETMEPSDEPDLVDEFELADYWVRKNHVAATTKGDLLKLSRLIQTAGVALDNNVTHGAGETYRNDGFAIVVRIEYSNEVPWLGLQVSPWKPTGPTMFYKYHVIPHSTGDVKLRKVDYFSDEDHQQVTREVEEFRGIRIVVEQTGSIRVWDTMQLMFLVTTTLALLAVASCILDTVALGCMSRSSEYRRLKFETEVERPWYSTPRERPRATNASP</sequence>
<keyword evidence="8" id="KW-1071">Ligand-gated ion channel</keyword>
<evidence type="ECO:0000313" key="13">
    <source>
        <dbReference type="Proteomes" id="UP001189429"/>
    </source>
</evidence>
<evidence type="ECO:0000256" key="11">
    <source>
        <dbReference type="SAM" id="Phobius"/>
    </source>
</evidence>
<organism evidence="12 13">
    <name type="scientific">Prorocentrum cordatum</name>
    <dbReference type="NCBI Taxonomy" id="2364126"/>
    <lineage>
        <taxon>Eukaryota</taxon>
        <taxon>Sar</taxon>
        <taxon>Alveolata</taxon>
        <taxon>Dinophyceae</taxon>
        <taxon>Prorocentrales</taxon>
        <taxon>Prorocentraceae</taxon>
        <taxon>Prorocentrum</taxon>
    </lineage>
</organism>
<keyword evidence="7 11" id="KW-0472">Membrane</keyword>
<evidence type="ECO:0000256" key="9">
    <source>
        <dbReference type="ARBA" id="ARBA00023303"/>
    </source>
</evidence>